<dbReference type="CDD" id="cd02440">
    <property type="entry name" value="AdoMet_MTases"/>
    <property type="match status" value="1"/>
</dbReference>
<reference evidence="6 7" key="1">
    <citation type="submission" date="2021-12" db="EMBL/GenBank/DDBJ databases">
        <title>Siccirubricoccus leaddurans sp. nov., a high concentration Zn2+ tolerance bacterium.</title>
        <authorList>
            <person name="Cao Y."/>
        </authorList>
    </citation>
    <scope>NUCLEOTIDE SEQUENCE [LARGE SCALE GENOMIC DNA]</scope>
    <source>
        <strain evidence="6 7">KC 17139</strain>
    </source>
</reference>
<dbReference type="EMBL" id="JAFIRR010000020">
    <property type="protein sequence ID" value="MCO6415255.1"/>
    <property type="molecule type" value="Genomic_DNA"/>
</dbReference>
<evidence type="ECO:0000313" key="7">
    <source>
        <dbReference type="Proteomes" id="UP001523392"/>
    </source>
</evidence>
<feature type="domain" description="Methyltransferase regulatory" evidence="4">
    <location>
        <begin position="226"/>
        <end position="308"/>
    </location>
</feature>
<keyword evidence="7" id="KW-1185">Reference proteome</keyword>
<evidence type="ECO:0000256" key="1">
    <source>
        <dbReference type="ARBA" id="ARBA00022603"/>
    </source>
</evidence>
<dbReference type="Pfam" id="PF13649">
    <property type="entry name" value="Methyltransf_25"/>
    <property type="match status" value="1"/>
</dbReference>
<evidence type="ECO:0000256" key="2">
    <source>
        <dbReference type="ARBA" id="ARBA00022679"/>
    </source>
</evidence>
<comment type="caution">
    <text evidence="6">The sequence shown here is derived from an EMBL/GenBank/DDBJ whole genome shotgun (WGS) entry which is preliminary data.</text>
</comment>
<dbReference type="Proteomes" id="UP001523392">
    <property type="component" value="Unassembled WGS sequence"/>
</dbReference>
<dbReference type="PANTHER" id="PTHR43464:SF19">
    <property type="entry name" value="UBIQUINONE BIOSYNTHESIS O-METHYLTRANSFERASE, MITOCHONDRIAL"/>
    <property type="match status" value="1"/>
</dbReference>
<name>A0ABT1D1R6_9PROT</name>
<dbReference type="GO" id="GO:0008168">
    <property type="term" value="F:methyltransferase activity"/>
    <property type="evidence" value="ECO:0007669"/>
    <property type="project" value="UniProtKB-KW"/>
</dbReference>
<dbReference type="SUPFAM" id="SSF53335">
    <property type="entry name" value="S-adenosyl-L-methionine-dependent methyltransferases"/>
    <property type="match status" value="1"/>
</dbReference>
<evidence type="ECO:0000259" key="4">
    <source>
        <dbReference type="Pfam" id="PF10119"/>
    </source>
</evidence>
<keyword evidence="3" id="KW-0949">S-adenosyl-L-methionine</keyword>
<dbReference type="PANTHER" id="PTHR43464">
    <property type="entry name" value="METHYLTRANSFERASE"/>
    <property type="match status" value="1"/>
</dbReference>
<accession>A0ABT1D1R6</accession>
<dbReference type="RefSeq" id="WP_252951854.1">
    <property type="nucleotide sequence ID" value="NZ_JAFIRR010000020.1"/>
</dbReference>
<proteinExistence type="predicted"/>
<evidence type="ECO:0000259" key="5">
    <source>
        <dbReference type="Pfam" id="PF13649"/>
    </source>
</evidence>
<dbReference type="InterPro" id="IPR029063">
    <property type="entry name" value="SAM-dependent_MTases_sf"/>
</dbReference>
<keyword evidence="2" id="KW-0808">Transferase</keyword>
<keyword evidence="1 6" id="KW-0489">Methyltransferase</keyword>
<dbReference type="Gene3D" id="3.40.50.150">
    <property type="entry name" value="Vaccinia Virus protein VP39"/>
    <property type="match status" value="1"/>
</dbReference>
<evidence type="ECO:0000313" key="6">
    <source>
        <dbReference type="EMBL" id="MCO6415255.1"/>
    </source>
</evidence>
<dbReference type="Pfam" id="PF10119">
    <property type="entry name" value="MethyTransf_Reg"/>
    <property type="match status" value="1"/>
</dbReference>
<dbReference type="GO" id="GO:0032259">
    <property type="term" value="P:methylation"/>
    <property type="evidence" value="ECO:0007669"/>
    <property type="project" value="UniProtKB-KW"/>
</dbReference>
<evidence type="ECO:0000256" key="3">
    <source>
        <dbReference type="ARBA" id="ARBA00022691"/>
    </source>
</evidence>
<protein>
    <submittedName>
        <fullName evidence="6">Methyltransferase domain-containing protein</fullName>
    </submittedName>
</protein>
<sequence>MAGWLGSYVTETPYIPNFSASQSPAHLALACAIAGVHWAPDREALTILDLGCGRGGSLLALAAANPGWTVVGLDYNPAHIAEAREMAAEAGLANARFLELDLIGLDEAAAAAALPEADVVTLHGMWTWVSDPVREGILAVLRSRVQPGGLVMLGYNALPGWAGDLALARLMREVARHVPGPADARAATAFAAAQALHGVGALALRNSMVIQDFLGGGSAASFGWARYLAHEFLPESWRPAFPLDVAAEMGRAKLDFVGQVKLWRNFPELWMTPEQRKAVEALPPGVDPGLVQEMFGARQPLREDIFVRGRRPAAPEALGAMRLALARQPAQGVVQIDTGISKARLPPEVAEKLLGALAEKPRRLDELLPLAEGSGLAAAELATFLVSSHAAVPVWRENVSGAAQARSRKYNAMALERWGGELQEGSYAIGLAVPRLGGPLILSAEEGAIAMILAQAGKATPEPAAVARALIAAGLPVPPEEAEKIVAGVMRSMLGAWRGMGLI</sequence>
<dbReference type="InterPro" id="IPR018773">
    <property type="entry name" value="MeTrfase_reg_dom_prd"/>
</dbReference>
<feature type="domain" description="Methyltransferase" evidence="5">
    <location>
        <begin position="47"/>
        <end position="149"/>
    </location>
</feature>
<gene>
    <name evidence="6" type="ORF">JYK14_03570</name>
</gene>
<dbReference type="InterPro" id="IPR041698">
    <property type="entry name" value="Methyltransf_25"/>
</dbReference>
<organism evidence="6 7">
    <name type="scientific">Siccirubricoccus soli</name>
    <dbReference type="NCBI Taxonomy" id="2899147"/>
    <lineage>
        <taxon>Bacteria</taxon>
        <taxon>Pseudomonadati</taxon>
        <taxon>Pseudomonadota</taxon>
        <taxon>Alphaproteobacteria</taxon>
        <taxon>Acetobacterales</taxon>
        <taxon>Roseomonadaceae</taxon>
        <taxon>Siccirubricoccus</taxon>
    </lineage>
</organism>